<dbReference type="AlphaFoldDB" id="A0A822XRG4"/>
<evidence type="ECO:0000313" key="3">
    <source>
        <dbReference type="Proteomes" id="UP000607653"/>
    </source>
</evidence>
<dbReference type="EMBL" id="DUZY01000001">
    <property type="protein sequence ID" value="DAD22266.1"/>
    <property type="molecule type" value="Genomic_DNA"/>
</dbReference>
<sequence length="45" mass="5207">MAAGLMVKLHACWDSVTVQNQNCDWRNTKNCSFYFFNPFLFLGTS</sequence>
<accession>A0A822XRG4</accession>
<proteinExistence type="predicted"/>
<keyword evidence="3" id="KW-1185">Reference proteome</keyword>
<evidence type="ECO:0000313" key="1">
    <source>
        <dbReference type="EMBL" id="DAD22253.1"/>
    </source>
</evidence>
<organism evidence="1 3">
    <name type="scientific">Nelumbo nucifera</name>
    <name type="common">Sacred lotus</name>
    <dbReference type="NCBI Taxonomy" id="4432"/>
    <lineage>
        <taxon>Eukaryota</taxon>
        <taxon>Viridiplantae</taxon>
        <taxon>Streptophyta</taxon>
        <taxon>Embryophyta</taxon>
        <taxon>Tracheophyta</taxon>
        <taxon>Spermatophyta</taxon>
        <taxon>Magnoliopsida</taxon>
        <taxon>Proteales</taxon>
        <taxon>Nelumbonaceae</taxon>
        <taxon>Nelumbo</taxon>
    </lineage>
</organism>
<gene>
    <name evidence="1" type="ORF">HUJ06_023716</name>
    <name evidence="2" type="ORF">HUJ06_023729</name>
</gene>
<comment type="caution">
    <text evidence="1">The sequence shown here is derived from an EMBL/GenBank/DDBJ whole genome shotgun (WGS) entry which is preliminary data.</text>
</comment>
<reference evidence="1 3" key="1">
    <citation type="journal article" date="2020" name="Mol. Biol. Evol.">
        <title>Distinct Expression and Methylation Patterns for Genes with Different Fates following a Single Whole-Genome Duplication in Flowering Plants.</title>
        <authorList>
            <person name="Shi T."/>
            <person name="Rahmani R.S."/>
            <person name="Gugger P.F."/>
            <person name="Wang M."/>
            <person name="Li H."/>
            <person name="Zhang Y."/>
            <person name="Li Z."/>
            <person name="Wang Q."/>
            <person name="Van de Peer Y."/>
            <person name="Marchal K."/>
            <person name="Chen J."/>
        </authorList>
    </citation>
    <scope>NUCLEOTIDE SEQUENCE [LARGE SCALE GENOMIC DNA]</scope>
    <source>
        <tissue evidence="1">Leaf</tissue>
    </source>
</reference>
<evidence type="ECO:0000313" key="2">
    <source>
        <dbReference type="EMBL" id="DAD22266.1"/>
    </source>
</evidence>
<dbReference type="EMBL" id="DUZY01000001">
    <property type="protein sequence ID" value="DAD22253.1"/>
    <property type="molecule type" value="Genomic_DNA"/>
</dbReference>
<protein>
    <submittedName>
        <fullName evidence="1">Uncharacterized protein</fullName>
    </submittedName>
</protein>
<dbReference type="Proteomes" id="UP000607653">
    <property type="component" value="Unassembled WGS sequence"/>
</dbReference>
<name>A0A822XRG4_NELNU</name>